<dbReference type="Proteomes" id="UP000789845">
    <property type="component" value="Unassembled WGS sequence"/>
</dbReference>
<dbReference type="Pfam" id="PF03454">
    <property type="entry name" value="MoeA_C"/>
    <property type="match status" value="1"/>
</dbReference>
<dbReference type="PANTHER" id="PTHR10192">
    <property type="entry name" value="MOLYBDOPTERIN BIOSYNTHESIS PROTEIN"/>
    <property type="match status" value="1"/>
</dbReference>
<evidence type="ECO:0000256" key="3">
    <source>
        <dbReference type="ARBA" id="ARBA00005046"/>
    </source>
</evidence>
<dbReference type="InterPro" id="IPR005111">
    <property type="entry name" value="MoeA_C_domain_IV"/>
</dbReference>
<dbReference type="EC" id="2.10.1.1" evidence="5 10"/>
<comment type="function">
    <text evidence="2">May be involved in the biosynthesis of molybdopterin.</text>
</comment>
<dbReference type="Pfam" id="PF00994">
    <property type="entry name" value="MoCF_biosynth"/>
    <property type="match status" value="1"/>
</dbReference>
<protein>
    <recommendedName>
        <fullName evidence="6 10">Molybdopterin molybdenumtransferase</fullName>
        <ecNumber evidence="5 10">2.10.1.1</ecNumber>
    </recommendedName>
</protein>
<dbReference type="InterPro" id="IPR024370">
    <property type="entry name" value="PBP_domain"/>
</dbReference>
<keyword evidence="10" id="KW-0460">Magnesium</keyword>
<dbReference type="GO" id="GO:0005829">
    <property type="term" value="C:cytosol"/>
    <property type="evidence" value="ECO:0007669"/>
    <property type="project" value="TreeGrafter"/>
</dbReference>
<dbReference type="InterPro" id="IPR036425">
    <property type="entry name" value="MoaB/Mog-like_dom_sf"/>
</dbReference>
<dbReference type="Pfam" id="PF03453">
    <property type="entry name" value="MoeA_N"/>
    <property type="match status" value="1"/>
</dbReference>
<evidence type="ECO:0000256" key="5">
    <source>
        <dbReference type="ARBA" id="ARBA00013269"/>
    </source>
</evidence>
<keyword evidence="10" id="KW-0479">Metal-binding</keyword>
<dbReference type="SMART" id="SM00852">
    <property type="entry name" value="MoCF_biosynth"/>
    <property type="match status" value="1"/>
</dbReference>
<evidence type="ECO:0000256" key="2">
    <source>
        <dbReference type="ARBA" id="ARBA00003487"/>
    </source>
</evidence>
<reference evidence="12" key="1">
    <citation type="submission" date="2021-10" db="EMBL/GenBank/DDBJ databases">
        <authorList>
            <person name="Criscuolo A."/>
        </authorList>
    </citation>
    <scope>NUCLEOTIDE SEQUENCE</scope>
    <source>
        <strain evidence="12">CIP111885</strain>
    </source>
</reference>
<dbReference type="PANTHER" id="PTHR10192:SF16">
    <property type="entry name" value="MOLYBDOPTERIN MOLYBDENUMTRANSFERASE"/>
    <property type="match status" value="1"/>
</dbReference>
<dbReference type="InterPro" id="IPR005110">
    <property type="entry name" value="MoeA_linker/N"/>
</dbReference>
<dbReference type="GO" id="GO:0006777">
    <property type="term" value="P:Mo-molybdopterin cofactor biosynthetic process"/>
    <property type="evidence" value="ECO:0007669"/>
    <property type="project" value="UniProtKB-UniRule"/>
</dbReference>
<evidence type="ECO:0000313" key="13">
    <source>
        <dbReference type="Proteomes" id="UP000789845"/>
    </source>
</evidence>
<dbReference type="Gene3D" id="2.40.340.10">
    <property type="entry name" value="MoeA, C-terminal, domain IV"/>
    <property type="match status" value="1"/>
</dbReference>
<dbReference type="NCBIfam" id="TIGR00177">
    <property type="entry name" value="molyb_syn"/>
    <property type="match status" value="1"/>
</dbReference>
<organism evidence="12 13">
    <name type="scientific">Pseudoneobacillus rhizosphaerae</name>
    <dbReference type="NCBI Taxonomy" id="2880968"/>
    <lineage>
        <taxon>Bacteria</taxon>
        <taxon>Bacillati</taxon>
        <taxon>Bacillota</taxon>
        <taxon>Bacilli</taxon>
        <taxon>Bacillales</taxon>
        <taxon>Bacillaceae</taxon>
        <taxon>Pseudoneobacillus</taxon>
    </lineage>
</organism>
<accession>A0A9C7L9E9</accession>
<dbReference type="NCBIfam" id="NF011068">
    <property type="entry name" value="PRK14498.1"/>
    <property type="match status" value="1"/>
</dbReference>
<dbReference type="InterPro" id="IPR038987">
    <property type="entry name" value="MoeA-like"/>
</dbReference>
<name>A0A9C7L9E9_9BACI</name>
<dbReference type="AlphaFoldDB" id="A0A9C7L9E9"/>
<dbReference type="Pfam" id="PF12727">
    <property type="entry name" value="PBP_like"/>
    <property type="match status" value="1"/>
</dbReference>
<keyword evidence="7 10" id="KW-0500">Molybdenum</keyword>
<keyword evidence="8 10" id="KW-0501">Molybdenum cofactor biosynthesis</keyword>
<dbReference type="SUPFAM" id="SSF63882">
    <property type="entry name" value="MoeA N-terminal region -like"/>
    <property type="match status" value="1"/>
</dbReference>
<dbReference type="EMBL" id="CAKJTG010000002">
    <property type="protein sequence ID" value="CAG9606738.1"/>
    <property type="molecule type" value="Genomic_DNA"/>
</dbReference>
<evidence type="ECO:0000256" key="6">
    <source>
        <dbReference type="ARBA" id="ARBA00021108"/>
    </source>
</evidence>
<dbReference type="CDD" id="cd00887">
    <property type="entry name" value="MoeA"/>
    <property type="match status" value="1"/>
</dbReference>
<dbReference type="SUPFAM" id="SSF53218">
    <property type="entry name" value="Molybdenum cofactor biosynthesis proteins"/>
    <property type="match status" value="1"/>
</dbReference>
<dbReference type="InterPro" id="IPR001453">
    <property type="entry name" value="MoaB/Mog_dom"/>
</dbReference>
<dbReference type="InterPro" id="IPR008284">
    <property type="entry name" value="MoCF_biosynth_CS"/>
</dbReference>
<dbReference type="GO" id="GO:0061599">
    <property type="term" value="F:molybdopterin molybdotransferase activity"/>
    <property type="evidence" value="ECO:0007669"/>
    <property type="project" value="UniProtKB-UniRule"/>
</dbReference>
<comment type="similarity">
    <text evidence="4 10">Belongs to the MoeA family.</text>
</comment>
<dbReference type="InterPro" id="IPR036135">
    <property type="entry name" value="MoeA_linker/N_sf"/>
</dbReference>
<comment type="catalytic activity">
    <reaction evidence="9">
        <text>adenylyl-molybdopterin + molybdate = Mo-molybdopterin + AMP + H(+)</text>
        <dbReference type="Rhea" id="RHEA:35047"/>
        <dbReference type="ChEBI" id="CHEBI:15378"/>
        <dbReference type="ChEBI" id="CHEBI:36264"/>
        <dbReference type="ChEBI" id="CHEBI:62727"/>
        <dbReference type="ChEBI" id="CHEBI:71302"/>
        <dbReference type="ChEBI" id="CHEBI:456215"/>
        <dbReference type="EC" id="2.10.1.1"/>
    </reaction>
</comment>
<gene>
    <name evidence="12" type="ORF">NEOCIP111885_00426</name>
</gene>
<evidence type="ECO:0000256" key="8">
    <source>
        <dbReference type="ARBA" id="ARBA00023150"/>
    </source>
</evidence>
<dbReference type="PROSITE" id="PS01079">
    <property type="entry name" value="MOCF_BIOSYNTHESIS_2"/>
    <property type="match status" value="1"/>
</dbReference>
<comment type="caution">
    <text evidence="12">The sequence shown here is derived from an EMBL/GenBank/DDBJ whole genome shotgun (WGS) entry which is preliminary data.</text>
</comment>
<evidence type="ECO:0000256" key="4">
    <source>
        <dbReference type="ARBA" id="ARBA00010763"/>
    </source>
</evidence>
<dbReference type="SUPFAM" id="SSF53850">
    <property type="entry name" value="Periplasmic binding protein-like II"/>
    <property type="match status" value="1"/>
</dbReference>
<dbReference type="Gene3D" id="3.90.105.10">
    <property type="entry name" value="Molybdopterin biosynthesis moea protein, domain 2"/>
    <property type="match status" value="1"/>
</dbReference>
<sequence length="646" mass="71370">MGRTTYKRKIYLQDKPRQEALSEILTHYAPVRKVEWVDSTSALGRITAEPIFAKVSMPHYHASAMDGIAVIAEKTFHAHEKNPIQLKRNENFIYVDTGHAVPGPYNAVIMIENIEEIDEDTLEIIEPASPWQHIRPIGEDIVQEEMLFPPGHTIRPVDIGALLASKTLQVPVWKKPVVTIIPTGNELVQPHEQLAPGRLIEFNGSVFANYVLDWGGEPNLTGIVVDEPEKIREALLKATEESDIVVINAGSSAGSKDYTVHIIEELGDVFTHGVATRPGKPVILGKINGTIVIGVPGYPVSAYLALEWFVRPLICEYSHTPVPKRPTLQVKLGRRIVSTMGAEDFIRMNIGFVEGTYVANPLTRAAGVTMSLVRADGLLVIPPEISGLEQGDVVEVELMRPLEEISQAIVFNGSHDLTIDLLSVQLKKRNLYRKIISSHVGSMAGLMAIKKGEAHVAGVHLLDPETGEYNTTYVKRFLAGQDIVLYPFLKRKQGWFLPKGNPLNIESVQDIAEKKCDFVNRQKGAGTRVLFDKLLRESNVNTSEIVGYQREMFSHLSVAAEVKSNNNAVGLGIFPAAKAMELEFVPIADEDYDLVMTKAFFESEQGKNLIEVIQSASFKADVEKIGGYAVVENPTPLVITSKPEVE</sequence>
<dbReference type="RefSeq" id="WP_230495014.1">
    <property type="nucleotide sequence ID" value="NZ_CAKJTG010000002.1"/>
</dbReference>
<feature type="domain" description="MoaB/Mog" evidence="11">
    <location>
        <begin position="179"/>
        <end position="316"/>
    </location>
</feature>
<evidence type="ECO:0000259" key="11">
    <source>
        <dbReference type="SMART" id="SM00852"/>
    </source>
</evidence>
<dbReference type="GO" id="GO:0046872">
    <property type="term" value="F:metal ion binding"/>
    <property type="evidence" value="ECO:0007669"/>
    <property type="project" value="UniProtKB-UniRule"/>
</dbReference>
<evidence type="ECO:0000256" key="7">
    <source>
        <dbReference type="ARBA" id="ARBA00022505"/>
    </source>
</evidence>
<dbReference type="SUPFAM" id="SSF63867">
    <property type="entry name" value="MoeA C-terminal domain-like"/>
    <property type="match status" value="1"/>
</dbReference>
<keyword evidence="13" id="KW-1185">Reference proteome</keyword>
<dbReference type="Gene3D" id="2.170.190.11">
    <property type="entry name" value="Molybdopterin biosynthesis moea protein, domain 3"/>
    <property type="match status" value="1"/>
</dbReference>
<proteinExistence type="inferred from homology"/>
<keyword evidence="10" id="KW-0808">Transferase</keyword>
<comment type="pathway">
    <text evidence="3 10">Cofactor biosynthesis; molybdopterin biosynthesis.</text>
</comment>
<evidence type="ECO:0000256" key="9">
    <source>
        <dbReference type="ARBA" id="ARBA00047317"/>
    </source>
</evidence>
<dbReference type="Gene3D" id="3.40.980.10">
    <property type="entry name" value="MoaB/Mog-like domain"/>
    <property type="match status" value="1"/>
</dbReference>
<dbReference type="InterPro" id="IPR036688">
    <property type="entry name" value="MoeA_C_domain_IV_sf"/>
</dbReference>
<evidence type="ECO:0000313" key="12">
    <source>
        <dbReference type="EMBL" id="CAG9606738.1"/>
    </source>
</evidence>
<comment type="function">
    <text evidence="1 10">Catalyzes the insertion of molybdate into adenylated molybdopterin with the concomitant release of AMP.</text>
</comment>
<evidence type="ECO:0000256" key="10">
    <source>
        <dbReference type="RuleBase" id="RU365090"/>
    </source>
</evidence>
<evidence type="ECO:0000256" key="1">
    <source>
        <dbReference type="ARBA" id="ARBA00002901"/>
    </source>
</evidence>
<comment type="cofactor">
    <cofactor evidence="10">
        <name>Mg(2+)</name>
        <dbReference type="ChEBI" id="CHEBI:18420"/>
    </cofactor>
</comment>